<dbReference type="EMBL" id="CP009438">
    <property type="protein sequence ID" value="AIR97061.1"/>
    <property type="molecule type" value="Genomic_DNA"/>
</dbReference>
<dbReference type="Proteomes" id="UP000029482">
    <property type="component" value="Chromosome"/>
</dbReference>
<accession>A0A089X5C8</accession>
<evidence type="ECO:0000256" key="1">
    <source>
        <dbReference type="SAM" id="MobiDB-lite"/>
    </source>
</evidence>
<feature type="compositionally biased region" description="Basic and acidic residues" evidence="1">
    <location>
        <begin position="29"/>
        <end position="45"/>
    </location>
</feature>
<feature type="compositionally biased region" description="Basic residues" evidence="1">
    <location>
        <begin position="56"/>
        <end position="65"/>
    </location>
</feature>
<reference evidence="3" key="1">
    <citation type="journal article" date="2015" name="J. Biotechnol.">
        <title>Complete genome sequence of the actinobacterium Streptomyces glaucescens GLA.O (DSM 40922) consisting of a linear chromosome and one linear plasmid.</title>
        <authorList>
            <person name="Ortseifen V."/>
            <person name="Winkler A."/>
            <person name="Albersmeier A."/>
            <person name="Wendler S."/>
            <person name="Puhler A."/>
            <person name="Kalinowski J."/>
            <person name="Ruckert C."/>
        </authorList>
    </citation>
    <scope>NUCLEOTIDE SEQUENCE [LARGE SCALE GENOMIC DNA]</scope>
    <source>
        <strain evidence="3">DSM 40922 / GLA O</strain>
    </source>
</reference>
<dbReference type="KEGG" id="sgu:SGLAU_05175"/>
<sequence>MRACDATVRTPPGAYGSPAGRPPVCAPRAGRERAGAAERALDAGRRTAHTPARPAARPRRAGAAR</sequence>
<proteinExistence type="predicted"/>
<dbReference type="STRING" id="1907.SGLAU_05175"/>
<feature type="region of interest" description="Disordered" evidence="1">
    <location>
        <begin position="1"/>
        <end position="65"/>
    </location>
</feature>
<evidence type="ECO:0000313" key="2">
    <source>
        <dbReference type="EMBL" id="AIR97061.1"/>
    </source>
</evidence>
<name>A0A089X5C8_STRGA</name>
<evidence type="ECO:0000313" key="3">
    <source>
        <dbReference type="Proteomes" id="UP000029482"/>
    </source>
</evidence>
<dbReference type="HOGENOM" id="CLU_2847923_0_0_11"/>
<organism evidence="2 3">
    <name type="scientific">Streptomyces glaucescens</name>
    <dbReference type="NCBI Taxonomy" id="1907"/>
    <lineage>
        <taxon>Bacteria</taxon>
        <taxon>Bacillati</taxon>
        <taxon>Actinomycetota</taxon>
        <taxon>Actinomycetes</taxon>
        <taxon>Kitasatosporales</taxon>
        <taxon>Streptomycetaceae</taxon>
        <taxon>Streptomyces</taxon>
    </lineage>
</organism>
<keyword evidence="3" id="KW-1185">Reference proteome</keyword>
<gene>
    <name evidence="2" type="ORF">SGLAU_05175</name>
</gene>
<dbReference type="AlphaFoldDB" id="A0A089X5C8"/>
<protein>
    <submittedName>
        <fullName evidence="2">Uncharacterized protein</fullName>
    </submittedName>
</protein>